<organism evidence="2 3">
    <name type="scientific">Nicotiana attenuata</name>
    <name type="common">Coyote tobacco</name>
    <dbReference type="NCBI Taxonomy" id="49451"/>
    <lineage>
        <taxon>Eukaryota</taxon>
        <taxon>Viridiplantae</taxon>
        <taxon>Streptophyta</taxon>
        <taxon>Embryophyta</taxon>
        <taxon>Tracheophyta</taxon>
        <taxon>Spermatophyta</taxon>
        <taxon>Magnoliopsida</taxon>
        <taxon>eudicotyledons</taxon>
        <taxon>Gunneridae</taxon>
        <taxon>Pentapetalae</taxon>
        <taxon>asterids</taxon>
        <taxon>lamiids</taxon>
        <taxon>Solanales</taxon>
        <taxon>Solanaceae</taxon>
        <taxon>Nicotianoideae</taxon>
        <taxon>Nicotianeae</taxon>
        <taxon>Nicotiana</taxon>
    </lineage>
</organism>
<evidence type="ECO:0000313" key="3">
    <source>
        <dbReference type="Proteomes" id="UP000187609"/>
    </source>
</evidence>
<sequence>MMLKNPSKIQQQFTIWISDLLGKKLLLILPPMFLIVYISFSSKISSFMNSWTATVINSGSLFLASFTKGELDRSRIAVCSVGGARSPLDFKACKLSLLKAAPRIAAVKIFRPQPYRKLSHNSEFSLLKTHLMAYRKTNSKDVPQSIWVHEHVTGRLFPQRLQTQPLHEDPT</sequence>
<comment type="caution">
    <text evidence="2">The sequence shown here is derived from an EMBL/GenBank/DDBJ whole genome shotgun (WGS) entry which is preliminary data.</text>
</comment>
<accession>A0A1J6IQK4</accession>
<keyword evidence="1" id="KW-1133">Transmembrane helix</keyword>
<dbReference type="Gramene" id="OIT07126">
    <property type="protein sequence ID" value="OIT07126"/>
    <property type="gene ID" value="A4A49_53090"/>
</dbReference>
<dbReference type="EMBL" id="MJEQ01037183">
    <property type="protein sequence ID" value="OIT07126.1"/>
    <property type="molecule type" value="Genomic_DNA"/>
</dbReference>
<dbReference type="AlphaFoldDB" id="A0A1J6IQK4"/>
<reference evidence="2" key="1">
    <citation type="submission" date="2016-11" db="EMBL/GenBank/DDBJ databases">
        <title>The genome of Nicotiana attenuata.</title>
        <authorList>
            <person name="Xu S."/>
            <person name="Brockmoeller T."/>
            <person name="Gaquerel E."/>
            <person name="Navarro A."/>
            <person name="Kuhl H."/>
            <person name="Gase K."/>
            <person name="Ling Z."/>
            <person name="Zhou W."/>
            <person name="Kreitzer C."/>
            <person name="Stanke M."/>
            <person name="Tang H."/>
            <person name="Lyons E."/>
            <person name="Pandey P."/>
            <person name="Pandey S.P."/>
            <person name="Timmermann B."/>
            <person name="Baldwin I.T."/>
        </authorList>
    </citation>
    <scope>NUCLEOTIDE SEQUENCE [LARGE SCALE GENOMIC DNA]</scope>
    <source>
        <strain evidence="2">UT</strain>
    </source>
</reference>
<protein>
    <submittedName>
        <fullName evidence="2">Oligopeptide transporter 4</fullName>
    </submittedName>
</protein>
<keyword evidence="1" id="KW-0812">Transmembrane</keyword>
<proteinExistence type="predicted"/>
<evidence type="ECO:0000313" key="2">
    <source>
        <dbReference type="EMBL" id="OIT07126.1"/>
    </source>
</evidence>
<gene>
    <name evidence="2" type="primary">OPT4_0</name>
    <name evidence="2" type="ORF">A4A49_53090</name>
</gene>
<dbReference type="Proteomes" id="UP000187609">
    <property type="component" value="Unassembled WGS sequence"/>
</dbReference>
<name>A0A1J6IQK4_NICAT</name>
<keyword evidence="3" id="KW-1185">Reference proteome</keyword>
<evidence type="ECO:0000256" key="1">
    <source>
        <dbReference type="SAM" id="Phobius"/>
    </source>
</evidence>
<keyword evidence="1" id="KW-0472">Membrane</keyword>
<feature type="transmembrane region" description="Helical" evidence="1">
    <location>
        <begin position="21"/>
        <end position="40"/>
    </location>
</feature>